<dbReference type="Proteomes" id="UP000675880">
    <property type="component" value="Unassembled WGS sequence"/>
</dbReference>
<organism evidence="1 2">
    <name type="scientific">Nitrospira defluvii</name>
    <dbReference type="NCBI Taxonomy" id="330214"/>
    <lineage>
        <taxon>Bacteria</taxon>
        <taxon>Pseudomonadati</taxon>
        <taxon>Nitrospirota</taxon>
        <taxon>Nitrospiria</taxon>
        <taxon>Nitrospirales</taxon>
        <taxon>Nitrospiraceae</taxon>
        <taxon>Nitrospira</taxon>
    </lineage>
</organism>
<dbReference type="Gene3D" id="2.130.10.10">
    <property type="entry name" value="YVTN repeat-like/Quinoprotein amine dehydrogenase"/>
    <property type="match status" value="1"/>
</dbReference>
<evidence type="ECO:0000313" key="1">
    <source>
        <dbReference type="EMBL" id="CAE6736590.1"/>
    </source>
</evidence>
<proteinExistence type="predicted"/>
<accession>A0ABM8R783</accession>
<evidence type="ECO:0000313" key="2">
    <source>
        <dbReference type="Proteomes" id="UP000675880"/>
    </source>
</evidence>
<dbReference type="RefSeq" id="WP_213041867.1">
    <property type="nucleotide sequence ID" value="NZ_CAJNBJ010000003.1"/>
</dbReference>
<keyword evidence="2" id="KW-1185">Reference proteome</keyword>
<sequence>MSGSYIWAFALGIQPPDQQSRTHSEVLAAGFGFQAAGSSMIMVRTYDALTGAILSDDAFDLSVKEDGAMGGDEWRGRIFAGGIGIDSTGKSKFLLSAYDAETGKFLWEGQLNLLRSDDDGVAKVKAHVTQNSAQAFIMMSNRPKALDTFFSLRAVNPITGSLVWQDQFVPGSRRRSQVQGVSIHEPYQVQTNNEMSHVFELAVRTYDRGSGGLLWEDSFEQLDQVEESMRVPGTNRYPQSIPFWHTLEGSAANPLKAALQ</sequence>
<protein>
    <submittedName>
        <fullName evidence="1">Uncharacterized protein</fullName>
    </submittedName>
</protein>
<name>A0ABM8R783_9BACT</name>
<dbReference type="InterPro" id="IPR015943">
    <property type="entry name" value="WD40/YVTN_repeat-like_dom_sf"/>
</dbReference>
<dbReference type="InterPro" id="IPR011047">
    <property type="entry name" value="Quinoprotein_ADH-like_sf"/>
</dbReference>
<reference evidence="1 2" key="1">
    <citation type="submission" date="2021-02" db="EMBL/GenBank/DDBJ databases">
        <authorList>
            <person name="Han P."/>
        </authorList>
    </citation>
    <scope>NUCLEOTIDE SEQUENCE [LARGE SCALE GENOMIC DNA]</scope>
    <source>
        <strain evidence="1">Candidatus Nitrospira sp. ZN2</strain>
    </source>
</reference>
<dbReference type="SUPFAM" id="SSF50998">
    <property type="entry name" value="Quinoprotein alcohol dehydrogenase-like"/>
    <property type="match status" value="1"/>
</dbReference>
<dbReference type="EMBL" id="CAJNBJ010000003">
    <property type="protein sequence ID" value="CAE6736590.1"/>
    <property type="molecule type" value="Genomic_DNA"/>
</dbReference>
<comment type="caution">
    <text evidence="1">The sequence shown here is derived from an EMBL/GenBank/DDBJ whole genome shotgun (WGS) entry which is preliminary data.</text>
</comment>
<gene>
    <name evidence="1" type="ORF">NSPZN2_110033</name>
</gene>